<feature type="chain" id="PRO_5032984494" description="Outer membrane protein beta-barrel domain-containing protein" evidence="1">
    <location>
        <begin position="19"/>
        <end position="257"/>
    </location>
</feature>
<comment type="caution">
    <text evidence="2">The sequence shown here is derived from an EMBL/GenBank/DDBJ whole genome shotgun (WGS) entry which is preliminary data.</text>
</comment>
<organism evidence="2 3">
    <name type="scientific">Neolewinella aquimaris</name>
    <dbReference type="NCBI Taxonomy" id="1835722"/>
    <lineage>
        <taxon>Bacteria</taxon>
        <taxon>Pseudomonadati</taxon>
        <taxon>Bacteroidota</taxon>
        <taxon>Saprospiria</taxon>
        <taxon>Saprospirales</taxon>
        <taxon>Lewinellaceae</taxon>
        <taxon>Neolewinella</taxon>
    </lineage>
</organism>
<evidence type="ECO:0000256" key="1">
    <source>
        <dbReference type="SAM" id="SignalP"/>
    </source>
</evidence>
<dbReference type="AlphaFoldDB" id="A0A840E0B0"/>
<feature type="signal peptide" evidence="1">
    <location>
        <begin position="1"/>
        <end position="18"/>
    </location>
</feature>
<name>A0A840E0B0_9BACT</name>
<protein>
    <recommendedName>
        <fullName evidence="4">Outer membrane protein beta-barrel domain-containing protein</fullName>
    </recommendedName>
</protein>
<gene>
    <name evidence="2" type="ORF">GGR28_001203</name>
</gene>
<evidence type="ECO:0008006" key="4">
    <source>
        <dbReference type="Google" id="ProtNLM"/>
    </source>
</evidence>
<proteinExistence type="predicted"/>
<dbReference type="RefSeq" id="WP_183494831.1">
    <property type="nucleotide sequence ID" value="NZ_JACIFF010000002.1"/>
</dbReference>
<dbReference type="EMBL" id="JACIFF010000002">
    <property type="protein sequence ID" value="MBB4078590.1"/>
    <property type="molecule type" value="Genomic_DNA"/>
</dbReference>
<evidence type="ECO:0000313" key="2">
    <source>
        <dbReference type="EMBL" id="MBB4078590.1"/>
    </source>
</evidence>
<keyword evidence="3" id="KW-1185">Reference proteome</keyword>
<reference evidence="2 3" key="1">
    <citation type="submission" date="2020-08" db="EMBL/GenBank/DDBJ databases">
        <title>Genomic Encyclopedia of Type Strains, Phase IV (KMG-IV): sequencing the most valuable type-strain genomes for metagenomic binning, comparative biology and taxonomic classification.</title>
        <authorList>
            <person name="Goeker M."/>
        </authorList>
    </citation>
    <scope>NUCLEOTIDE SEQUENCE [LARGE SCALE GENOMIC DNA]</scope>
    <source>
        <strain evidence="2 3">DSM 105137</strain>
    </source>
</reference>
<keyword evidence="1" id="KW-0732">Signal</keyword>
<sequence length="257" mass="28634">MLRILFLLCSCFPLFLTAQLIDEAGTYGEDWGGYFFGVRGGLSLGSQDWSNIETELNPGFHIDGFLETIPSRSTFSFWGQAGYHQRGSRISRQRVFTFQGNQIRLPANSFVFNNLSVAIGGKQVVKYARLADLYYLLGLRAEYNLSTNLSEYDQLSNSQGVNYGLNFPIDSYDFINRFTYGVTVGGGASFPLSEAIGGFVEISAQPDLSFQYKQGTISNVINPGGGGNTSIGERAIRNFNIELSVGLRFLRKWYYLD</sequence>
<dbReference type="Proteomes" id="UP000576209">
    <property type="component" value="Unassembled WGS sequence"/>
</dbReference>
<evidence type="ECO:0000313" key="3">
    <source>
        <dbReference type="Proteomes" id="UP000576209"/>
    </source>
</evidence>
<accession>A0A840E0B0</accession>